<proteinExistence type="predicted"/>
<accession>A0ABS4YV64</accession>
<evidence type="ECO:0000313" key="2">
    <source>
        <dbReference type="EMBL" id="MBP2412681.1"/>
    </source>
</evidence>
<name>A0ABS4YV64_9MICC</name>
<dbReference type="Proteomes" id="UP000711614">
    <property type="component" value="Unassembled WGS sequence"/>
</dbReference>
<feature type="region of interest" description="Disordered" evidence="1">
    <location>
        <begin position="18"/>
        <end position="59"/>
    </location>
</feature>
<evidence type="ECO:0000313" key="3">
    <source>
        <dbReference type="Proteomes" id="UP000711614"/>
    </source>
</evidence>
<evidence type="ECO:0000256" key="1">
    <source>
        <dbReference type="SAM" id="MobiDB-lite"/>
    </source>
</evidence>
<gene>
    <name evidence="2" type="ORF">JOF48_001480</name>
</gene>
<keyword evidence="3" id="KW-1185">Reference proteome</keyword>
<reference evidence="2 3" key="1">
    <citation type="submission" date="2021-03" db="EMBL/GenBank/DDBJ databases">
        <title>Sequencing the genomes of 1000 actinobacteria strains.</title>
        <authorList>
            <person name="Klenk H.-P."/>
        </authorList>
    </citation>
    <scope>NUCLEOTIDE SEQUENCE [LARGE SCALE GENOMIC DNA]</scope>
    <source>
        <strain evidence="2 3">DSM 16005</strain>
    </source>
</reference>
<organism evidence="2 3">
    <name type="scientific">Arthrobacter stackebrandtii</name>
    <dbReference type="NCBI Taxonomy" id="272161"/>
    <lineage>
        <taxon>Bacteria</taxon>
        <taxon>Bacillati</taxon>
        <taxon>Actinomycetota</taxon>
        <taxon>Actinomycetes</taxon>
        <taxon>Micrococcales</taxon>
        <taxon>Micrococcaceae</taxon>
        <taxon>Arthrobacter</taxon>
    </lineage>
</organism>
<comment type="caution">
    <text evidence="2">The sequence shown here is derived from an EMBL/GenBank/DDBJ whole genome shotgun (WGS) entry which is preliminary data.</text>
</comment>
<protein>
    <submittedName>
        <fullName evidence="2">Uncharacterized protein</fullName>
    </submittedName>
</protein>
<sequence length="59" mass="6423">MPAACIPGCTVRLPGAHQQANGRHQLPETWPSPSPGERSLATYLQEQDDPMPGKSRVRT</sequence>
<dbReference type="EMBL" id="JAGIOI010000001">
    <property type="protein sequence ID" value="MBP2412681.1"/>
    <property type="molecule type" value="Genomic_DNA"/>
</dbReference>